<evidence type="ECO:0000256" key="5">
    <source>
        <dbReference type="ARBA" id="ARBA00022927"/>
    </source>
</evidence>
<evidence type="ECO:0000256" key="3">
    <source>
        <dbReference type="ARBA" id="ARBA00018730"/>
    </source>
</evidence>
<evidence type="ECO:0000256" key="7">
    <source>
        <dbReference type="ARBA" id="ARBA00029897"/>
    </source>
</evidence>
<dbReference type="GO" id="GO:0006995">
    <property type="term" value="P:cellular response to nitrogen starvation"/>
    <property type="evidence" value="ECO:0007669"/>
    <property type="project" value="TreeGrafter"/>
</dbReference>
<accession>A0A7S0J3H4</accession>
<dbReference type="EMBL" id="HBER01030461">
    <property type="protein sequence ID" value="CAD8540016.1"/>
    <property type="molecule type" value="Transcribed_RNA"/>
</dbReference>
<dbReference type="FunFam" id="3.40.50.720:FF:000243">
    <property type="entry name" value="Ubiquitin-like modifier-activating enzyme ATG7"/>
    <property type="match status" value="1"/>
</dbReference>
<sequence>MDLSAQLDPVALATSSVELNLRLMRWRLMPQLDTEKIAATRCLLLGAGTLGCAVARLLLGWGVTTISLVDSGTVSYSNPVRQSLFVHKDCIGGATRKALAAAEALRQIYPNVQAEGHVLSIPMPGHAVSPAEEEQARAESQQLAELVQAHDVIFMLTDTRESRWLPTVLAAAMGKLAITAALGFDSFLVMRHGELRAGEASGRQLGCYFCNDVVAPANSLQRRTLDQQCTVSRPGLSMVASALAVELMVTLLHHPLGASAPADLDDGEEAPPHEVSPLGAVPHQVRGFLSAFRTDCMRGAAFDKCTACSRVVVDAYKSRGFDFVRDALNHGSYLEDLTGLSAMQKQAEAALESLSFFDEADDEEDLPHEESAR</sequence>
<evidence type="ECO:0000259" key="10">
    <source>
        <dbReference type="Pfam" id="PF00899"/>
    </source>
</evidence>
<dbReference type="GO" id="GO:0032446">
    <property type="term" value="P:protein modification by small protein conjugation"/>
    <property type="evidence" value="ECO:0007669"/>
    <property type="project" value="TreeGrafter"/>
</dbReference>
<dbReference type="GO" id="GO:0000407">
    <property type="term" value="C:phagophore assembly site"/>
    <property type="evidence" value="ECO:0007669"/>
    <property type="project" value="TreeGrafter"/>
</dbReference>
<reference evidence="11" key="1">
    <citation type="submission" date="2021-01" db="EMBL/GenBank/DDBJ databases">
        <authorList>
            <person name="Corre E."/>
            <person name="Pelletier E."/>
            <person name="Niang G."/>
            <person name="Scheremetjew M."/>
            <person name="Finn R."/>
            <person name="Kale V."/>
            <person name="Holt S."/>
            <person name="Cochrane G."/>
            <person name="Meng A."/>
            <person name="Brown T."/>
            <person name="Cohen L."/>
        </authorList>
    </citation>
    <scope>NUCLEOTIDE SEQUENCE</scope>
    <source>
        <strain evidence="11">RCC1130</strain>
    </source>
</reference>
<keyword evidence="5" id="KW-0653">Protein transport</keyword>
<evidence type="ECO:0000256" key="4">
    <source>
        <dbReference type="ARBA" id="ARBA00022448"/>
    </source>
</evidence>
<dbReference type="AlphaFoldDB" id="A0A7S0J3H4"/>
<feature type="domain" description="THIF-type NAD/FAD binding fold" evidence="10">
    <location>
        <begin position="22"/>
        <end position="256"/>
    </location>
</feature>
<protein>
    <recommendedName>
        <fullName evidence="2">Ubiquitin-like modifier-activating enzyme ATG7</fullName>
    </recommendedName>
    <alternativeName>
        <fullName evidence="7 9">ATG12-activating enzyme E1 ATG7</fullName>
    </alternativeName>
    <alternativeName>
        <fullName evidence="8">Autophagy-related protein 7</fullName>
    </alternativeName>
    <alternativeName>
        <fullName evidence="3">Ubiquitin-like modifier-activating enzyme atg7</fullName>
    </alternativeName>
</protein>
<dbReference type="InterPro" id="IPR000594">
    <property type="entry name" value="ThiF_NAD_FAD-bd"/>
</dbReference>
<dbReference type="PANTHER" id="PTHR10953">
    <property type="entry name" value="UBIQUITIN-ACTIVATING ENZYME E1"/>
    <property type="match status" value="1"/>
</dbReference>
<evidence type="ECO:0000256" key="9">
    <source>
        <dbReference type="ARBA" id="ARBA00032823"/>
    </source>
</evidence>
<dbReference type="GO" id="GO:0034727">
    <property type="term" value="P:piecemeal microautophagy of the nucleus"/>
    <property type="evidence" value="ECO:0007669"/>
    <property type="project" value="TreeGrafter"/>
</dbReference>
<name>A0A7S0J3H4_9EUKA</name>
<dbReference type="PANTHER" id="PTHR10953:SF3">
    <property type="entry name" value="UBIQUITIN-LIKE MODIFIER-ACTIVATING ENZYME ATG7"/>
    <property type="match status" value="1"/>
</dbReference>
<dbReference type="CDD" id="cd01486">
    <property type="entry name" value="Apg7"/>
    <property type="match status" value="1"/>
</dbReference>
<dbReference type="GO" id="GO:0015031">
    <property type="term" value="P:protein transport"/>
    <property type="evidence" value="ECO:0007669"/>
    <property type="project" value="UniProtKB-KW"/>
</dbReference>
<dbReference type="GO" id="GO:0000422">
    <property type="term" value="P:autophagy of mitochondrion"/>
    <property type="evidence" value="ECO:0007669"/>
    <property type="project" value="TreeGrafter"/>
</dbReference>
<evidence type="ECO:0000256" key="1">
    <source>
        <dbReference type="ARBA" id="ARBA00010931"/>
    </source>
</evidence>
<dbReference type="SUPFAM" id="SSF69572">
    <property type="entry name" value="Activating enzymes of the ubiquitin-like proteins"/>
    <property type="match status" value="1"/>
</dbReference>
<dbReference type="Gene3D" id="3.40.50.720">
    <property type="entry name" value="NAD(P)-binding Rossmann-like Domain"/>
    <property type="match status" value="1"/>
</dbReference>
<dbReference type="GO" id="GO:0019778">
    <property type="term" value="F:Atg12 activating enzyme activity"/>
    <property type="evidence" value="ECO:0007669"/>
    <property type="project" value="TreeGrafter"/>
</dbReference>
<dbReference type="Pfam" id="PF00899">
    <property type="entry name" value="ThiF"/>
    <property type="match status" value="1"/>
</dbReference>
<proteinExistence type="inferred from homology"/>
<evidence type="ECO:0000256" key="6">
    <source>
        <dbReference type="ARBA" id="ARBA00023006"/>
    </source>
</evidence>
<keyword evidence="4" id="KW-0813">Transport</keyword>
<dbReference type="InterPro" id="IPR035985">
    <property type="entry name" value="Ubiquitin-activating_enz"/>
</dbReference>
<organism evidence="11">
    <name type="scientific">Calcidiscus leptoporus</name>
    <dbReference type="NCBI Taxonomy" id="127549"/>
    <lineage>
        <taxon>Eukaryota</taxon>
        <taxon>Haptista</taxon>
        <taxon>Haptophyta</taxon>
        <taxon>Prymnesiophyceae</taxon>
        <taxon>Coccolithales</taxon>
        <taxon>Calcidiscaceae</taxon>
        <taxon>Calcidiscus</taxon>
    </lineage>
</organism>
<keyword evidence="6" id="KW-0072">Autophagy</keyword>
<dbReference type="GO" id="GO:0000045">
    <property type="term" value="P:autophagosome assembly"/>
    <property type="evidence" value="ECO:0007669"/>
    <property type="project" value="TreeGrafter"/>
</dbReference>
<dbReference type="GO" id="GO:0019779">
    <property type="term" value="F:Atg8 activating enzyme activity"/>
    <property type="evidence" value="ECO:0007669"/>
    <property type="project" value="TreeGrafter"/>
</dbReference>
<evidence type="ECO:0000256" key="8">
    <source>
        <dbReference type="ARBA" id="ARBA00030242"/>
    </source>
</evidence>
<evidence type="ECO:0000256" key="2">
    <source>
        <dbReference type="ARBA" id="ARBA00017647"/>
    </source>
</evidence>
<comment type="similarity">
    <text evidence="1">Belongs to the ATG7 family.</text>
</comment>
<evidence type="ECO:0000313" key="11">
    <source>
        <dbReference type="EMBL" id="CAD8540016.1"/>
    </source>
</evidence>
<gene>
    <name evidence="11" type="ORF">CLEP1334_LOCUS15299</name>
</gene>
<dbReference type="InterPro" id="IPR045886">
    <property type="entry name" value="ThiF/MoeB/HesA"/>
</dbReference>